<evidence type="ECO:0000313" key="1">
    <source>
        <dbReference type="EMBL" id="GIO40177.1"/>
    </source>
</evidence>
<evidence type="ECO:0000313" key="2">
    <source>
        <dbReference type="Proteomes" id="UP000681162"/>
    </source>
</evidence>
<protein>
    <submittedName>
        <fullName evidence="1">DNA recombination protein RecT</fullName>
    </submittedName>
</protein>
<dbReference type="AlphaFoldDB" id="A0A919Y0Y2"/>
<organism evidence="1 2">
    <name type="scientific">Paenibacillus antibioticophila</name>
    <dbReference type="NCBI Taxonomy" id="1274374"/>
    <lineage>
        <taxon>Bacteria</taxon>
        <taxon>Bacillati</taxon>
        <taxon>Bacillota</taxon>
        <taxon>Bacilli</taxon>
        <taxon>Bacillales</taxon>
        <taxon>Paenibacillaceae</taxon>
        <taxon>Paenibacillus</taxon>
    </lineage>
</organism>
<reference evidence="1 2" key="1">
    <citation type="submission" date="2021-03" db="EMBL/GenBank/DDBJ databases">
        <title>Antimicrobial resistance genes in bacteria isolated from Japanese honey, and their potential for conferring macrolide and lincosamide resistance in the American foulbrood pathogen Paenibacillus larvae.</title>
        <authorList>
            <person name="Okamoto M."/>
            <person name="Kumagai M."/>
            <person name="Kanamori H."/>
            <person name="Takamatsu D."/>
        </authorList>
    </citation>
    <scope>NUCLEOTIDE SEQUENCE [LARGE SCALE GENOMIC DNA]</scope>
    <source>
        <strain evidence="1 2">J41TS12</strain>
    </source>
</reference>
<comment type="caution">
    <text evidence="1">The sequence shown here is derived from an EMBL/GenBank/DDBJ whole genome shotgun (WGS) entry which is preliminary data.</text>
</comment>
<dbReference type="GO" id="GO:0003677">
    <property type="term" value="F:DNA binding"/>
    <property type="evidence" value="ECO:0007669"/>
    <property type="project" value="InterPro"/>
</dbReference>
<accession>A0A919Y0Y2</accession>
<proteinExistence type="predicted"/>
<dbReference type="InterPro" id="IPR018330">
    <property type="entry name" value="RecT_fam"/>
</dbReference>
<dbReference type="Pfam" id="PF03837">
    <property type="entry name" value="RecT"/>
    <property type="match status" value="1"/>
</dbReference>
<name>A0A919Y0Y2_9BACL</name>
<dbReference type="GO" id="GO:0006259">
    <property type="term" value="P:DNA metabolic process"/>
    <property type="evidence" value="ECO:0007669"/>
    <property type="project" value="InterPro"/>
</dbReference>
<keyword evidence="2" id="KW-1185">Reference proteome</keyword>
<dbReference type="EMBL" id="BORR01000037">
    <property type="protein sequence ID" value="GIO40177.1"/>
    <property type="molecule type" value="Genomic_DNA"/>
</dbReference>
<gene>
    <name evidence="1" type="ORF">J41TS12_50380</name>
</gene>
<dbReference type="RefSeq" id="WP_212944335.1">
    <property type="nucleotide sequence ID" value="NZ_BORR01000037.1"/>
</dbReference>
<dbReference type="Proteomes" id="UP000681162">
    <property type="component" value="Unassembled WGS sequence"/>
</dbReference>
<sequence length="340" mass="38027">MASQVAIIQKDITDEVNSSLARLQNEGLVLPPNYNASNALKSAFFTLQEVTSKDGKPALEVCTKESIANALLDMTVQGLSPAKKQCYFVVYGNKLQLSRSYFGSQTVIKRLSNVEDIWANVIYQGDVFDYEITDGRERLTNHETSFENRDNDILGAYAIVKTSSGELVLTVMTRKELEASWSQSKTSQSVHKKFPQEMAKRTVINRAAKAYINTSDDSDLLIEAVNRSTENEYDNDRIDVTPQDEPQRRNITAGADEVEKEEAKTEPPADEAAELKKCRAEMKRKFATLGITTPDGMDEYVAVNGKIKGDKPTLAEYKSLLRLMDLHIAEKQAEQDELPI</sequence>